<keyword evidence="2" id="KW-1185">Reference proteome</keyword>
<organism evidence="1 2">
    <name type="scientific">Fructobacillus cardui</name>
    <dbReference type="NCBI Taxonomy" id="2893170"/>
    <lineage>
        <taxon>Bacteria</taxon>
        <taxon>Bacillati</taxon>
        <taxon>Bacillota</taxon>
        <taxon>Bacilli</taxon>
        <taxon>Lactobacillales</taxon>
        <taxon>Lactobacillaceae</taxon>
        <taxon>Fructobacillus</taxon>
    </lineage>
</organism>
<dbReference type="EMBL" id="CAUZLY010000008">
    <property type="protein sequence ID" value="CAK1247507.1"/>
    <property type="molecule type" value="Genomic_DNA"/>
</dbReference>
<sequence length="101" mass="11576">MSLTVDEQVATRAELQKNFAILNWSVDRVAAALQTTPEHLQAVLSLESAYIEEPWILKRFLEEKIRLAGREPVPFTALIGNPEDYWFLKQRRIQSGILAPQ</sequence>
<protein>
    <submittedName>
        <fullName evidence="1">DUF2316 domain</fullName>
    </submittedName>
</protein>
<name>A0ABM9MXN7_9LACO</name>
<comment type="caution">
    <text evidence="1">The sequence shown here is derived from an EMBL/GenBank/DDBJ whole genome shotgun (WGS) entry which is preliminary data.</text>
</comment>
<evidence type="ECO:0000313" key="2">
    <source>
        <dbReference type="Proteomes" id="UP001314200"/>
    </source>
</evidence>
<evidence type="ECO:0000313" key="1">
    <source>
        <dbReference type="EMBL" id="CAK1247507.1"/>
    </source>
</evidence>
<dbReference type="RefSeq" id="WP_338347202.1">
    <property type="nucleotide sequence ID" value="NZ_CAUZLS010000007.1"/>
</dbReference>
<reference evidence="1 2" key="1">
    <citation type="submission" date="2023-10" db="EMBL/GenBank/DDBJ databases">
        <authorList>
            <person name="Botero Cardona J."/>
        </authorList>
    </citation>
    <scope>NUCLEOTIDE SEQUENCE [LARGE SCALE GENOMIC DNA]</scope>
    <source>
        <strain evidence="1 2">R-82641</strain>
    </source>
</reference>
<dbReference type="Pfam" id="PF10078">
    <property type="entry name" value="DUF2316"/>
    <property type="match status" value="1"/>
</dbReference>
<gene>
    <name evidence="1" type="ORF">R82641_BJNNKPBH_01071</name>
</gene>
<accession>A0ABM9MXN7</accession>
<dbReference type="InterPro" id="IPR018757">
    <property type="entry name" value="DUF2316"/>
</dbReference>
<proteinExistence type="predicted"/>
<dbReference type="Proteomes" id="UP001314200">
    <property type="component" value="Unassembled WGS sequence"/>
</dbReference>